<dbReference type="GeneID" id="120278592"/>
<dbReference type="PANTHER" id="PTHR35317:SF35">
    <property type="entry name" value="DUF4219 DOMAIN-CONTAINING PROTEIN"/>
    <property type="match status" value="1"/>
</dbReference>
<dbReference type="InterPro" id="IPR054722">
    <property type="entry name" value="PolX-like_BBD"/>
</dbReference>
<evidence type="ECO:0000313" key="2">
    <source>
        <dbReference type="Proteomes" id="UP001515500"/>
    </source>
</evidence>
<evidence type="ECO:0000313" key="3">
    <source>
        <dbReference type="RefSeq" id="XP_039141271.1"/>
    </source>
</evidence>
<dbReference type="Pfam" id="PF14223">
    <property type="entry name" value="Retrotran_gag_2"/>
    <property type="match status" value="1"/>
</dbReference>
<dbReference type="PANTHER" id="PTHR35317">
    <property type="entry name" value="OS04G0629600 PROTEIN"/>
    <property type="match status" value="1"/>
</dbReference>
<protein>
    <submittedName>
        <fullName evidence="3">Uncharacterized protein LOC120278592</fullName>
    </submittedName>
</protein>
<accession>A0AB40CR48</accession>
<dbReference type="Pfam" id="PF22936">
    <property type="entry name" value="Pol_BBD"/>
    <property type="match status" value="1"/>
</dbReference>
<gene>
    <name evidence="3" type="primary">LOC120278592</name>
</gene>
<sequence>MEEDEMISKFTAELMDIANQAAQLGKRYSNGKLVRKILRSLPKRFEAKVAVIEEAHDISTTRLVELMGSLQAFEMNMKSERKNNEDLKDKATVNHVVFKTNAEKELCQCPTRNSQKEKGIRKVRVKKMNSMCGVAYTSAKTPLNEDWYFDNGCSRHMIRNKSLLKNYKNFLVGEVTFGDGQKSEVVGKGTLMLPSLPDLKDVLHVDGLKVNPMSISQLCDQNMIVKFTKDSCMVYDKIAKCVLTSARSSDNCYLLQKLQRCYNTSCNMTQT</sequence>
<feature type="domain" description="Retrovirus-related Pol polyprotein from transposon TNT 1-94-like beta-barrel" evidence="1">
    <location>
        <begin position="147"/>
        <end position="222"/>
    </location>
</feature>
<organism evidence="2 3">
    <name type="scientific">Dioscorea cayennensis subsp. rotundata</name>
    <name type="common">White Guinea yam</name>
    <name type="synonym">Dioscorea rotundata</name>
    <dbReference type="NCBI Taxonomy" id="55577"/>
    <lineage>
        <taxon>Eukaryota</taxon>
        <taxon>Viridiplantae</taxon>
        <taxon>Streptophyta</taxon>
        <taxon>Embryophyta</taxon>
        <taxon>Tracheophyta</taxon>
        <taxon>Spermatophyta</taxon>
        <taxon>Magnoliopsida</taxon>
        <taxon>Liliopsida</taxon>
        <taxon>Dioscoreales</taxon>
        <taxon>Dioscoreaceae</taxon>
        <taxon>Dioscorea</taxon>
    </lineage>
</organism>
<name>A0AB40CR48_DIOCR</name>
<dbReference type="RefSeq" id="XP_039141271.1">
    <property type="nucleotide sequence ID" value="XM_039285337.1"/>
</dbReference>
<proteinExistence type="predicted"/>
<keyword evidence="2" id="KW-1185">Reference proteome</keyword>
<evidence type="ECO:0000259" key="1">
    <source>
        <dbReference type="Pfam" id="PF22936"/>
    </source>
</evidence>
<reference evidence="3" key="1">
    <citation type="submission" date="2025-08" db="UniProtKB">
        <authorList>
            <consortium name="RefSeq"/>
        </authorList>
    </citation>
    <scope>IDENTIFICATION</scope>
</reference>
<dbReference type="Proteomes" id="UP001515500">
    <property type="component" value="Chromosome 16"/>
</dbReference>
<dbReference type="AlphaFoldDB" id="A0AB40CR48"/>